<keyword evidence="1" id="KW-1133">Transmembrane helix</keyword>
<proteinExistence type="predicted"/>
<gene>
    <name evidence="2" type="ORF">CR203_12625</name>
</gene>
<keyword evidence="1" id="KW-0812">Transmembrane</keyword>
<reference evidence="2 3" key="1">
    <citation type="submission" date="2017-10" db="EMBL/GenBank/DDBJ databases">
        <title>Bacillus sp. nov., a halophilic bacterium isolated from a Keqin Lake.</title>
        <authorList>
            <person name="Wang H."/>
        </authorList>
    </citation>
    <scope>NUCLEOTIDE SEQUENCE [LARGE SCALE GENOMIC DNA]</scope>
    <source>
        <strain evidence="2 3">KCTC 13187</strain>
    </source>
</reference>
<feature type="transmembrane region" description="Helical" evidence="1">
    <location>
        <begin position="128"/>
        <end position="146"/>
    </location>
</feature>
<feature type="transmembrane region" description="Helical" evidence="1">
    <location>
        <begin position="153"/>
        <end position="172"/>
    </location>
</feature>
<keyword evidence="3" id="KW-1185">Reference proteome</keyword>
<comment type="caution">
    <text evidence="2">The sequence shown here is derived from an EMBL/GenBank/DDBJ whole genome shotgun (WGS) entry which is preliminary data.</text>
</comment>
<feature type="transmembrane region" description="Helical" evidence="1">
    <location>
        <begin position="94"/>
        <end position="116"/>
    </location>
</feature>
<dbReference type="RefSeq" id="WP_110934902.1">
    <property type="nucleotide sequence ID" value="NZ_KZ614146.1"/>
</dbReference>
<sequence>MEAFNESIPRIIEEAGWLAPVLFILLHVIRPLLFLPVIVICIAGGYFFGFIHGTIYSIIGLTLMSGMFFKLIEIFPGFRTKITRLKQKVFRDRILTIGQVMILRMMPFVHFHLLSLYLMEMTTSYRQYIKYSVGGVILPSVLFTAFGQAITEMPWYVSLLFFGLLAVIFYYLGKRGTVVYKWERFFHRKAV</sequence>
<organism evidence="2 3">
    <name type="scientific">Salipaludibacillus neizhouensis</name>
    <dbReference type="NCBI Taxonomy" id="885475"/>
    <lineage>
        <taxon>Bacteria</taxon>
        <taxon>Bacillati</taxon>
        <taxon>Bacillota</taxon>
        <taxon>Bacilli</taxon>
        <taxon>Bacillales</taxon>
        <taxon>Bacillaceae</taxon>
    </lineage>
</organism>
<dbReference type="EMBL" id="PDOE01000005">
    <property type="protein sequence ID" value="RKL66678.1"/>
    <property type="molecule type" value="Genomic_DNA"/>
</dbReference>
<evidence type="ECO:0000313" key="3">
    <source>
        <dbReference type="Proteomes" id="UP000281498"/>
    </source>
</evidence>
<feature type="transmembrane region" description="Helical" evidence="1">
    <location>
        <begin position="54"/>
        <end position="73"/>
    </location>
</feature>
<keyword evidence="1" id="KW-0472">Membrane</keyword>
<feature type="transmembrane region" description="Helical" evidence="1">
    <location>
        <begin position="21"/>
        <end position="48"/>
    </location>
</feature>
<name>A0A3A9K5L3_9BACI</name>
<dbReference type="OrthoDB" id="2451090at2"/>
<evidence type="ECO:0000313" key="2">
    <source>
        <dbReference type="EMBL" id="RKL66678.1"/>
    </source>
</evidence>
<protein>
    <submittedName>
        <fullName evidence="2">TVP38/TMEM64 family protein</fullName>
    </submittedName>
</protein>
<dbReference type="AlphaFoldDB" id="A0A3A9K5L3"/>
<evidence type="ECO:0000256" key="1">
    <source>
        <dbReference type="SAM" id="Phobius"/>
    </source>
</evidence>
<dbReference type="Proteomes" id="UP000281498">
    <property type="component" value="Unassembled WGS sequence"/>
</dbReference>
<accession>A0A3A9K5L3</accession>